<dbReference type="PANTHER" id="PTHR43180">
    <property type="entry name" value="3-OXOACYL-(ACYL-CARRIER-PROTEIN) REDUCTASE (AFU_ORTHOLOGUE AFUA_6G11210)"/>
    <property type="match status" value="1"/>
</dbReference>
<keyword evidence="2" id="KW-0560">Oxidoreductase</keyword>
<accession>A0AAD9MAY3</accession>
<dbReference type="EMBL" id="JAQQPM010000003">
    <property type="protein sequence ID" value="KAK2070454.1"/>
    <property type="molecule type" value="Genomic_DNA"/>
</dbReference>
<keyword evidence="5" id="KW-1185">Reference proteome</keyword>
<sequence length="352" mass="36843">MADLDITDGDIPRLDGKVVLITGGASGIGLALAKLLLARGCTVHVVDLQPPSADEDPEADEWDEWPRFHVHRADVCAWPALRAAFAAVFAAARRLDMCFANAGITELDPALADAYYLDDDVDGQAERGEEGAGSGSGSGDGDGAGDDVAGLKDPTGAYEVVDTNLRGVLNTVKLARYCMRKGGVGEGSIVITTSTAGYWPDPYAPIASATWGAQLNLIRALQPVLLKEGITINGVAPFVAISRLVPLDMGLVLVEQGVPCSEAKMVALALAYAATARQAPTRPGEEGSSSSVAGRWNGRVIHVVGDKYKEVEEALLAMRDDWFGEQHAGYIKKGQAITSAAADKLLEDGAAA</sequence>
<dbReference type="Gene3D" id="3.40.50.720">
    <property type="entry name" value="NAD(P)-binding Rossmann-like Domain"/>
    <property type="match status" value="1"/>
</dbReference>
<dbReference type="Pfam" id="PF00106">
    <property type="entry name" value="adh_short"/>
    <property type="match status" value="2"/>
</dbReference>
<dbReference type="PRINTS" id="PR00081">
    <property type="entry name" value="GDHRDH"/>
</dbReference>
<proteinExistence type="inferred from homology"/>
<dbReference type="InterPro" id="IPR002347">
    <property type="entry name" value="SDR_fam"/>
</dbReference>
<dbReference type="AlphaFoldDB" id="A0AAD9MAY3"/>
<evidence type="ECO:0000256" key="2">
    <source>
        <dbReference type="ARBA" id="ARBA00023002"/>
    </source>
</evidence>
<evidence type="ECO:0000256" key="3">
    <source>
        <dbReference type="SAM" id="MobiDB-lite"/>
    </source>
</evidence>
<name>A0AAD9MAY3_9PEZI</name>
<dbReference type="GO" id="GO:0016491">
    <property type="term" value="F:oxidoreductase activity"/>
    <property type="evidence" value="ECO:0007669"/>
    <property type="project" value="UniProtKB-KW"/>
</dbReference>
<protein>
    <submittedName>
        <fullName evidence="4">Uncharacterized protein</fullName>
    </submittedName>
</protein>
<gene>
    <name evidence="4" type="ORF">P8C59_004944</name>
</gene>
<comment type="caution">
    <text evidence="4">The sequence shown here is derived from an EMBL/GenBank/DDBJ whole genome shotgun (WGS) entry which is preliminary data.</text>
</comment>
<organism evidence="4 5">
    <name type="scientific">Phyllachora maydis</name>
    <dbReference type="NCBI Taxonomy" id="1825666"/>
    <lineage>
        <taxon>Eukaryota</taxon>
        <taxon>Fungi</taxon>
        <taxon>Dikarya</taxon>
        <taxon>Ascomycota</taxon>
        <taxon>Pezizomycotina</taxon>
        <taxon>Sordariomycetes</taxon>
        <taxon>Sordariomycetidae</taxon>
        <taxon>Phyllachorales</taxon>
        <taxon>Phyllachoraceae</taxon>
        <taxon>Phyllachora</taxon>
    </lineage>
</organism>
<feature type="region of interest" description="Disordered" evidence="3">
    <location>
        <begin position="125"/>
        <end position="149"/>
    </location>
</feature>
<dbReference type="PANTHER" id="PTHR43180:SF80">
    <property type="entry name" value="NAD(P)-BINDING PROTEIN"/>
    <property type="match status" value="1"/>
</dbReference>
<reference evidence="4" key="1">
    <citation type="journal article" date="2023" name="Mol. Plant Microbe Interact.">
        <title>Elucidating the Obligate Nature and Biological Capacity of an Invasive Fungal Corn Pathogen.</title>
        <authorList>
            <person name="MacCready J.S."/>
            <person name="Roggenkamp E.M."/>
            <person name="Gdanetz K."/>
            <person name="Chilvers M.I."/>
        </authorList>
    </citation>
    <scope>NUCLEOTIDE SEQUENCE</scope>
    <source>
        <strain evidence="4">PM02</strain>
    </source>
</reference>
<evidence type="ECO:0000313" key="5">
    <source>
        <dbReference type="Proteomes" id="UP001217918"/>
    </source>
</evidence>
<evidence type="ECO:0000313" key="4">
    <source>
        <dbReference type="EMBL" id="KAK2070454.1"/>
    </source>
</evidence>
<dbReference type="InterPro" id="IPR036291">
    <property type="entry name" value="NAD(P)-bd_dom_sf"/>
</dbReference>
<feature type="compositionally biased region" description="Gly residues" evidence="3">
    <location>
        <begin position="131"/>
        <end position="142"/>
    </location>
</feature>
<dbReference type="SUPFAM" id="SSF51735">
    <property type="entry name" value="NAD(P)-binding Rossmann-fold domains"/>
    <property type="match status" value="1"/>
</dbReference>
<evidence type="ECO:0000256" key="1">
    <source>
        <dbReference type="ARBA" id="ARBA00006484"/>
    </source>
</evidence>
<dbReference type="Proteomes" id="UP001217918">
    <property type="component" value="Unassembled WGS sequence"/>
</dbReference>
<comment type="similarity">
    <text evidence="1">Belongs to the short-chain dehydrogenases/reductases (SDR) family.</text>
</comment>